<name>A0A4V2JQH1_9BACT</name>
<evidence type="ECO:0000256" key="3">
    <source>
        <dbReference type="ARBA" id="ARBA00022691"/>
    </source>
</evidence>
<dbReference type="Pfam" id="PF04055">
    <property type="entry name" value="Radical_SAM"/>
    <property type="match status" value="1"/>
</dbReference>
<dbReference type="PANTHER" id="PTHR43787:SF11">
    <property type="entry name" value="UPF0026 PROTEIN SLR1464"/>
    <property type="match status" value="1"/>
</dbReference>
<sequence>MSIVFGPINSRRFGFSLGIDLSPIVKQCNFDCVYCELKQAKPIAKMDSIAYVEEIVKELNSFLAKKISFDVLTLTANGEPSLYPNLKELIIALRKLQLDKKILILSNGTAVLNEKQFNALLDLDIVKFSLDSVIEKSFFRINKPLKEISLCLMIEKMIAFSKLFKGELIIEILVVKGINDNEKEFQALNEILQKINPIRVDISTIDRPPSYPVKGVSEEKLFDLSSFIKNIPVFIARRNDKKQNMEFSEDELLKMLQLRAQSEFDVKALLSLNSQAILDNLIKKDLVKIYNLGGVKFYKV</sequence>
<dbReference type="CDD" id="cd01335">
    <property type="entry name" value="Radical_SAM"/>
    <property type="match status" value="1"/>
</dbReference>
<dbReference type="Gene3D" id="3.20.20.70">
    <property type="entry name" value="Aldolase class I"/>
    <property type="match status" value="1"/>
</dbReference>
<feature type="domain" description="Radical SAM core" evidence="7">
    <location>
        <begin position="13"/>
        <end position="242"/>
    </location>
</feature>
<dbReference type="SUPFAM" id="SSF102114">
    <property type="entry name" value="Radical SAM enzymes"/>
    <property type="match status" value="1"/>
</dbReference>
<evidence type="ECO:0000256" key="6">
    <source>
        <dbReference type="ARBA" id="ARBA00023014"/>
    </source>
</evidence>
<dbReference type="InterPro" id="IPR040084">
    <property type="entry name" value="GTPase_Obg"/>
</dbReference>
<evidence type="ECO:0000256" key="1">
    <source>
        <dbReference type="ARBA" id="ARBA00001966"/>
    </source>
</evidence>
<dbReference type="GO" id="GO:0046872">
    <property type="term" value="F:metal ion binding"/>
    <property type="evidence" value="ECO:0007669"/>
    <property type="project" value="UniProtKB-KW"/>
</dbReference>
<dbReference type="OrthoDB" id="9800840at2"/>
<dbReference type="InterPro" id="IPR013785">
    <property type="entry name" value="Aldolase_TIM"/>
</dbReference>
<keyword evidence="2" id="KW-0004">4Fe-4S</keyword>
<comment type="caution">
    <text evidence="8">The sequence shown here is derived from an EMBL/GenBank/DDBJ whole genome shotgun (WGS) entry which is preliminary data.</text>
</comment>
<dbReference type="PROSITE" id="PS51918">
    <property type="entry name" value="RADICAL_SAM"/>
    <property type="match status" value="1"/>
</dbReference>
<gene>
    <name evidence="8" type="ORF">DU473_05065</name>
</gene>
<evidence type="ECO:0000256" key="2">
    <source>
        <dbReference type="ARBA" id="ARBA00022485"/>
    </source>
</evidence>
<dbReference type="SFLD" id="SFLDS00029">
    <property type="entry name" value="Radical_SAM"/>
    <property type="match status" value="1"/>
</dbReference>
<protein>
    <submittedName>
        <fullName evidence="8">Radical SAM protein</fullName>
    </submittedName>
</protein>
<keyword evidence="5" id="KW-0408">Iron</keyword>
<dbReference type="AlphaFoldDB" id="A0A4V2JQH1"/>
<dbReference type="PANTHER" id="PTHR43787">
    <property type="entry name" value="FEMO COFACTOR BIOSYNTHESIS PROTEIN NIFB-RELATED"/>
    <property type="match status" value="1"/>
</dbReference>
<keyword evidence="4" id="KW-0479">Metal-binding</keyword>
<evidence type="ECO:0000256" key="4">
    <source>
        <dbReference type="ARBA" id="ARBA00022723"/>
    </source>
</evidence>
<keyword evidence="9" id="KW-1185">Reference proteome</keyword>
<accession>A0A4V2JQH1</accession>
<dbReference type="PROSITE" id="PS01305">
    <property type="entry name" value="MOAA_NIFB_PQQE"/>
    <property type="match status" value="1"/>
</dbReference>
<evidence type="ECO:0000256" key="5">
    <source>
        <dbReference type="ARBA" id="ARBA00023004"/>
    </source>
</evidence>
<proteinExistence type="predicted"/>
<dbReference type="GO" id="GO:0003824">
    <property type="term" value="F:catalytic activity"/>
    <property type="evidence" value="ECO:0007669"/>
    <property type="project" value="InterPro"/>
</dbReference>
<organism evidence="8 9">
    <name type="scientific">Campylobacter novaezeelandiae</name>
    <dbReference type="NCBI Taxonomy" id="2267891"/>
    <lineage>
        <taxon>Bacteria</taxon>
        <taxon>Pseudomonadati</taxon>
        <taxon>Campylobacterota</taxon>
        <taxon>Epsilonproteobacteria</taxon>
        <taxon>Campylobacterales</taxon>
        <taxon>Campylobacteraceae</taxon>
        <taxon>Campylobacter</taxon>
    </lineage>
</organism>
<keyword evidence="6" id="KW-0411">Iron-sulfur</keyword>
<dbReference type="InterPro" id="IPR000385">
    <property type="entry name" value="MoaA_NifB_PqqE_Fe-S-bd_CS"/>
</dbReference>
<dbReference type="SFLD" id="SFLDG01083">
    <property type="entry name" value="Uncharacterised_Radical_SAM_Su"/>
    <property type="match status" value="1"/>
</dbReference>
<keyword evidence="3" id="KW-0949">S-adenosyl-L-methionine</keyword>
<evidence type="ECO:0000313" key="9">
    <source>
        <dbReference type="Proteomes" id="UP000292583"/>
    </source>
</evidence>
<evidence type="ECO:0000313" key="8">
    <source>
        <dbReference type="EMBL" id="TBR80723.1"/>
    </source>
</evidence>
<dbReference type="RefSeq" id="WP_131186646.1">
    <property type="nucleotide sequence ID" value="NZ_QPGR01000008.1"/>
</dbReference>
<dbReference type="GO" id="GO:0051539">
    <property type="term" value="F:4 iron, 4 sulfur cluster binding"/>
    <property type="evidence" value="ECO:0007669"/>
    <property type="project" value="UniProtKB-KW"/>
</dbReference>
<evidence type="ECO:0000259" key="7">
    <source>
        <dbReference type="PROSITE" id="PS51918"/>
    </source>
</evidence>
<dbReference type="InterPro" id="IPR007197">
    <property type="entry name" value="rSAM"/>
</dbReference>
<reference evidence="8 9" key="1">
    <citation type="submission" date="2018-07" db="EMBL/GenBank/DDBJ databases">
        <title>Campylobacter zealandensis sp. nov., isolated from birds and water in New Zealand.</title>
        <authorList>
            <person name="Wilkinson D.A."/>
            <person name="Biggs P.J."/>
            <person name="French N.P."/>
            <person name="Midwinter A.C."/>
        </authorList>
    </citation>
    <scope>NUCLEOTIDE SEQUENCE [LARGE SCALE GENOMIC DNA]</scope>
    <source>
        <strain evidence="8 9">B423b</strain>
    </source>
</reference>
<comment type="cofactor">
    <cofactor evidence="1">
        <name>[4Fe-4S] cluster</name>
        <dbReference type="ChEBI" id="CHEBI:49883"/>
    </cofactor>
</comment>
<dbReference type="EMBL" id="QPGR01000008">
    <property type="protein sequence ID" value="TBR80723.1"/>
    <property type="molecule type" value="Genomic_DNA"/>
</dbReference>
<dbReference type="Proteomes" id="UP000292583">
    <property type="component" value="Unassembled WGS sequence"/>
</dbReference>
<dbReference type="InterPro" id="IPR058240">
    <property type="entry name" value="rSAM_sf"/>
</dbReference>